<protein>
    <recommendedName>
        <fullName evidence="4">Calmodulin</fullName>
    </recommendedName>
</protein>
<dbReference type="InterPro" id="IPR011992">
    <property type="entry name" value="EF-hand-dom_pair"/>
</dbReference>
<gene>
    <name evidence="2" type="ORF">KFE25_005244</name>
</gene>
<dbReference type="PANTHER" id="PTHR40849">
    <property type="entry name" value="C2 CALCIUM-DEPENDENT MEMBRANE TARGETING"/>
    <property type="match status" value="1"/>
</dbReference>
<dbReference type="EMBL" id="JAGTXO010000047">
    <property type="protein sequence ID" value="KAG8458817.1"/>
    <property type="molecule type" value="Genomic_DNA"/>
</dbReference>
<keyword evidence="3" id="KW-1185">Reference proteome</keyword>
<evidence type="ECO:0000313" key="2">
    <source>
        <dbReference type="EMBL" id="KAG8458817.1"/>
    </source>
</evidence>
<feature type="transmembrane region" description="Helical" evidence="1">
    <location>
        <begin position="259"/>
        <end position="284"/>
    </location>
</feature>
<feature type="transmembrane region" description="Helical" evidence="1">
    <location>
        <begin position="333"/>
        <end position="354"/>
    </location>
</feature>
<keyword evidence="1" id="KW-0812">Transmembrane</keyword>
<keyword evidence="1" id="KW-1133">Transmembrane helix</keyword>
<dbReference type="Gene3D" id="1.10.238.10">
    <property type="entry name" value="EF-hand"/>
    <property type="match status" value="1"/>
</dbReference>
<dbReference type="Proteomes" id="UP000751190">
    <property type="component" value="Unassembled WGS sequence"/>
</dbReference>
<feature type="transmembrane region" description="Helical" evidence="1">
    <location>
        <begin position="304"/>
        <end position="321"/>
    </location>
</feature>
<proteinExistence type="predicted"/>
<evidence type="ECO:0008006" key="4">
    <source>
        <dbReference type="Google" id="ProtNLM"/>
    </source>
</evidence>
<dbReference type="SUPFAM" id="SSF47473">
    <property type="entry name" value="EF-hand"/>
    <property type="match status" value="1"/>
</dbReference>
<feature type="transmembrane region" description="Helical" evidence="1">
    <location>
        <begin position="394"/>
        <end position="413"/>
    </location>
</feature>
<feature type="transmembrane region" description="Helical" evidence="1">
    <location>
        <begin position="433"/>
        <end position="455"/>
    </location>
</feature>
<reference evidence="2" key="1">
    <citation type="submission" date="2021-05" db="EMBL/GenBank/DDBJ databases">
        <title>The genome of the haptophyte Pavlova lutheri (Diacronema luteri, Pavlovales) - a model for lipid biosynthesis in eukaryotic algae.</title>
        <authorList>
            <person name="Hulatt C.J."/>
            <person name="Posewitz M.C."/>
        </authorList>
    </citation>
    <scope>NUCLEOTIDE SEQUENCE</scope>
    <source>
        <strain evidence="2">NIVA-4/92</strain>
    </source>
</reference>
<evidence type="ECO:0000256" key="1">
    <source>
        <dbReference type="SAM" id="Phobius"/>
    </source>
</evidence>
<dbReference type="PANTHER" id="PTHR40849:SF2">
    <property type="entry name" value="RGS DOMAIN-CONTAINING PROTEIN"/>
    <property type="match status" value="1"/>
</dbReference>
<organism evidence="2 3">
    <name type="scientific">Diacronema lutheri</name>
    <name type="common">Unicellular marine alga</name>
    <name type="synonym">Monochrysis lutheri</name>
    <dbReference type="NCBI Taxonomy" id="2081491"/>
    <lineage>
        <taxon>Eukaryota</taxon>
        <taxon>Haptista</taxon>
        <taxon>Haptophyta</taxon>
        <taxon>Pavlovophyceae</taxon>
        <taxon>Pavlovales</taxon>
        <taxon>Pavlovaceae</taxon>
        <taxon>Diacronema</taxon>
    </lineage>
</organism>
<name>A0A8J5X951_DIALT</name>
<sequence length="537" mass="58448">MLGKAKAEAAAAALAAAAKAKVGVSTVVRASEDVIRRRRVAALTDAERAQVREVFDRADTLRRGRVDGVEVRGALHALSGKWMSDEELGVFWAELSPDGAETIGFAEFLHALGPTMFPPQSVRVVQAVALRAKEAAKPLAEQAGGRAAALAHLTTEGLVAKVLDAARKAVTADALDPDMPRPLRSAVTFVLGAVFADVEVEVREHVLGLLHGRAPPAPPPPPRRNPLARALHGLRAAILYTAKPYDLSVWRQLRSPGFWLLKAVSVFPLYGVQPAYFILTFLLIDKGDECQLVDFILTFKSSQFFSIGLIAMALGALWYYSLGCGLIFFDESWAAYAFLAQVVTVWVAFALLPFSREKGRARVKLPSEPDETGERAECCGRAYFQNRGGRLRPLLAYECCAFAVYVGLVGVALGTRQPWPRVEETIYWARTLYGLLSAPFFFFVLPVVGAMLTHARPTAYDRHGRCVPVLTPKEMRASREARLAAAEAAREKARDARELRRRSRKGAKVAVVVEARPVQTNGAHVGDELVAAGTSKA</sequence>
<accession>A0A8J5X951</accession>
<dbReference type="OrthoDB" id="67700at2759"/>
<evidence type="ECO:0000313" key="3">
    <source>
        <dbReference type="Proteomes" id="UP000751190"/>
    </source>
</evidence>
<comment type="caution">
    <text evidence="2">The sequence shown here is derived from an EMBL/GenBank/DDBJ whole genome shotgun (WGS) entry which is preliminary data.</text>
</comment>
<keyword evidence="1" id="KW-0472">Membrane</keyword>
<dbReference type="AlphaFoldDB" id="A0A8J5X951"/>